<reference evidence="9" key="1">
    <citation type="submission" date="2016-10" db="EMBL/GenBank/DDBJ databases">
        <authorList>
            <person name="Varghese N."/>
            <person name="Submissions S."/>
        </authorList>
    </citation>
    <scope>NUCLEOTIDE SEQUENCE [LARGE SCALE GENOMIC DNA]</scope>
    <source>
        <strain evidence="9">NLAE-zl-G277</strain>
    </source>
</reference>
<evidence type="ECO:0000256" key="5">
    <source>
        <dbReference type="ARBA" id="ARBA00023136"/>
    </source>
</evidence>
<sequence length="287" mass="31174">MKDMKNPIMHTLAEYALITASIMLMVVGVYFFKFPNHFAFGGVTGFSTVISAMTRWSASDFTSIVNMALLVLGFLFLGKSFGVKTVYASVVMSLGLSVLERVCPLDRPLTTEPLLELMFAIFLPAISSAILFNIGASSGGTDIIAMILKKHTSLNIGTVLMLVDVASVAASFFVFGPETGLFSTIGLAAKSLVIDDVIENINLCKCFNIICDNPDPICDYIINTLHRSATIYQAQGAFTHHNKTVIMTTMSRGQALKLRSYIRQVEPHAFMLISNSSEIVGKGFLAS</sequence>
<comment type="subcellular location">
    <subcellularLocation>
        <location evidence="1">Cell membrane</location>
        <topology evidence="1">Multi-pass membrane protein</topology>
    </subcellularLocation>
</comment>
<keyword evidence="5 6" id="KW-0472">Membrane</keyword>
<dbReference type="STRING" id="460384.SAMN05216313_11370"/>
<evidence type="ECO:0000313" key="9">
    <source>
        <dbReference type="Proteomes" id="UP000198508"/>
    </source>
</evidence>
<evidence type="ECO:0000259" key="7">
    <source>
        <dbReference type="Pfam" id="PF10035"/>
    </source>
</evidence>
<dbReference type="InterPro" id="IPR019264">
    <property type="entry name" value="DUF2179"/>
</dbReference>
<evidence type="ECO:0000256" key="3">
    <source>
        <dbReference type="ARBA" id="ARBA00022692"/>
    </source>
</evidence>
<feature type="transmembrane region" description="Helical" evidence="6">
    <location>
        <begin position="12"/>
        <end position="32"/>
    </location>
</feature>
<evidence type="ECO:0000256" key="6">
    <source>
        <dbReference type="SAM" id="Phobius"/>
    </source>
</evidence>
<dbReference type="PANTHER" id="PTHR33545:SF5">
    <property type="entry name" value="UPF0750 MEMBRANE PROTEIN YITT"/>
    <property type="match status" value="1"/>
</dbReference>
<dbReference type="InterPro" id="IPR051461">
    <property type="entry name" value="UPF0750_membrane"/>
</dbReference>
<dbReference type="CDD" id="cd16380">
    <property type="entry name" value="YitT_C"/>
    <property type="match status" value="1"/>
</dbReference>
<feature type="transmembrane region" description="Helical" evidence="6">
    <location>
        <begin position="154"/>
        <end position="175"/>
    </location>
</feature>
<dbReference type="AlphaFoldDB" id="A0A1I0GXN8"/>
<evidence type="ECO:0000256" key="4">
    <source>
        <dbReference type="ARBA" id="ARBA00022989"/>
    </source>
</evidence>
<evidence type="ECO:0000313" key="8">
    <source>
        <dbReference type="EMBL" id="SET75254.1"/>
    </source>
</evidence>
<dbReference type="PIRSF" id="PIRSF006483">
    <property type="entry name" value="Membrane_protein_YitT"/>
    <property type="match status" value="1"/>
</dbReference>
<dbReference type="Pfam" id="PF02588">
    <property type="entry name" value="YitT_membrane"/>
    <property type="match status" value="1"/>
</dbReference>
<keyword evidence="4 6" id="KW-1133">Transmembrane helix</keyword>
<dbReference type="PANTHER" id="PTHR33545">
    <property type="entry name" value="UPF0750 MEMBRANE PROTEIN YITT-RELATED"/>
    <property type="match status" value="1"/>
</dbReference>
<protein>
    <submittedName>
        <fullName evidence="8">Uncharacterized membrane-anchored protein YitT, contains DUF161 and DUF2179 domains</fullName>
    </submittedName>
</protein>
<gene>
    <name evidence="8" type="ORF">SAMN05216313_11370</name>
</gene>
<proteinExistence type="predicted"/>
<dbReference type="InterPro" id="IPR015867">
    <property type="entry name" value="N-reg_PII/ATP_PRibTrfase_C"/>
</dbReference>
<dbReference type="GO" id="GO:0005886">
    <property type="term" value="C:plasma membrane"/>
    <property type="evidence" value="ECO:0007669"/>
    <property type="project" value="UniProtKB-SubCell"/>
</dbReference>
<keyword evidence="3 6" id="KW-0812">Transmembrane</keyword>
<dbReference type="RefSeq" id="WP_092364663.1">
    <property type="nucleotide sequence ID" value="NZ_CABJCG010000002.1"/>
</dbReference>
<evidence type="ECO:0000256" key="1">
    <source>
        <dbReference type="ARBA" id="ARBA00004651"/>
    </source>
</evidence>
<dbReference type="Pfam" id="PF10035">
    <property type="entry name" value="DUF2179"/>
    <property type="match status" value="1"/>
</dbReference>
<feature type="domain" description="DUF2179" evidence="7">
    <location>
        <begin position="227"/>
        <end position="281"/>
    </location>
</feature>
<dbReference type="EMBL" id="FOIM01000013">
    <property type="protein sequence ID" value="SET75254.1"/>
    <property type="molecule type" value="Genomic_DNA"/>
</dbReference>
<evidence type="ECO:0000256" key="2">
    <source>
        <dbReference type="ARBA" id="ARBA00022475"/>
    </source>
</evidence>
<organism evidence="8 9">
    <name type="scientific">Enterocloster lavalensis</name>
    <dbReference type="NCBI Taxonomy" id="460384"/>
    <lineage>
        <taxon>Bacteria</taxon>
        <taxon>Bacillati</taxon>
        <taxon>Bacillota</taxon>
        <taxon>Clostridia</taxon>
        <taxon>Lachnospirales</taxon>
        <taxon>Lachnospiraceae</taxon>
        <taxon>Enterocloster</taxon>
    </lineage>
</organism>
<dbReference type="Proteomes" id="UP000198508">
    <property type="component" value="Unassembled WGS sequence"/>
</dbReference>
<dbReference type="Gene3D" id="3.30.70.120">
    <property type="match status" value="1"/>
</dbReference>
<dbReference type="GeneID" id="93280593"/>
<dbReference type="InterPro" id="IPR003740">
    <property type="entry name" value="YitT"/>
</dbReference>
<name>A0A1I0GXN8_9FIRM</name>
<feature type="transmembrane region" description="Helical" evidence="6">
    <location>
        <begin position="114"/>
        <end position="134"/>
    </location>
</feature>
<keyword evidence="2" id="KW-1003">Cell membrane</keyword>
<accession>A0A1I0GXN8</accession>
<keyword evidence="9" id="KW-1185">Reference proteome</keyword>